<dbReference type="Pfam" id="PF02146">
    <property type="entry name" value="SIR2"/>
    <property type="match status" value="1"/>
</dbReference>
<comment type="caution">
    <text evidence="3">Lacks conserved residue(s) required for the propagation of feature annotation.</text>
</comment>
<accession>A0AAE8ZTR5</accession>
<evidence type="ECO:0000256" key="2">
    <source>
        <dbReference type="ARBA" id="ARBA00023027"/>
    </source>
</evidence>
<dbReference type="SUPFAM" id="SSF52467">
    <property type="entry name" value="DHS-like NAD/FAD-binding domain"/>
    <property type="match status" value="1"/>
</dbReference>
<dbReference type="EMBL" id="CP090896">
    <property type="protein sequence ID" value="ULT84334.1"/>
    <property type="molecule type" value="Genomic_DNA"/>
</dbReference>
<protein>
    <recommendedName>
        <fullName evidence="4">Deacetylase sirtuin-type domain-containing protein</fullName>
    </recommendedName>
</protein>
<organism evidence="5 6">
    <name type="scientific">Caenorhabditis briggsae</name>
    <dbReference type="NCBI Taxonomy" id="6238"/>
    <lineage>
        <taxon>Eukaryota</taxon>
        <taxon>Metazoa</taxon>
        <taxon>Ecdysozoa</taxon>
        <taxon>Nematoda</taxon>
        <taxon>Chromadorea</taxon>
        <taxon>Rhabditida</taxon>
        <taxon>Rhabditina</taxon>
        <taxon>Rhabditomorpha</taxon>
        <taxon>Rhabditoidea</taxon>
        <taxon>Rhabditidae</taxon>
        <taxon>Peloderinae</taxon>
        <taxon>Caenorhabditis</taxon>
    </lineage>
</organism>
<dbReference type="PANTHER" id="PTHR11085">
    <property type="entry name" value="NAD-DEPENDENT PROTEIN DEACYLASE SIRTUIN-5, MITOCHONDRIAL-RELATED"/>
    <property type="match status" value="1"/>
</dbReference>
<dbReference type="AlphaFoldDB" id="A0AAE8ZTR5"/>
<evidence type="ECO:0000259" key="4">
    <source>
        <dbReference type="PROSITE" id="PS50305"/>
    </source>
</evidence>
<evidence type="ECO:0000313" key="6">
    <source>
        <dbReference type="Proteomes" id="UP000827892"/>
    </source>
</evidence>
<gene>
    <name evidence="5" type="ORF">L3Y34_013187</name>
</gene>
<sequence length="148" mass="16195">MAIGDMSSVQRVDILKPYQEKLAETNPDFQHVRCKEVPNEVTEMPSNIANSFNVPTCPCCGGIMKTDVTFFGETLSTEKLNFAFEKANECGGILTLGSSLAVLPGSRLVHQAHSQNKPIFIVNIGPTCVDHLATMKLENKISDVLKEI</sequence>
<dbReference type="InterPro" id="IPR003000">
    <property type="entry name" value="Sirtuin"/>
</dbReference>
<proteinExistence type="predicted"/>
<dbReference type="Gene3D" id="3.40.50.1220">
    <property type="entry name" value="TPP-binding domain"/>
    <property type="match status" value="1"/>
</dbReference>
<dbReference type="GO" id="GO:0070403">
    <property type="term" value="F:NAD+ binding"/>
    <property type="evidence" value="ECO:0007669"/>
    <property type="project" value="InterPro"/>
</dbReference>
<dbReference type="PANTHER" id="PTHR11085:SF10">
    <property type="entry name" value="NAD-DEPENDENT PROTEIN DEACYLASE SIRTUIN-5, MITOCHONDRIAL-RELATED"/>
    <property type="match status" value="1"/>
</dbReference>
<evidence type="ECO:0000256" key="3">
    <source>
        <dbReference type="PROSITE-ProRule" id="PRU00236"/>
    </source>
</evidence>
<dbReference type="InterPro" id="IPR026590">
    <property type="entry name" value="Ssirtuin_cat_dom"/>
</dbReference>
<feature type="domain" description="Deacetylase sirtuin-type" evidence="4">
    <location>
        <begin position="1"/>
        <end position="148"/>
    </location>
</feature>
<dbReference type="InterPro" id="IPR029035">
    <property type="entry name" value="DHS-like_NAD/FAD-binding_dom"/>
</dbReference>
<dbReference type="InterPro" id="IPR050134">
    <property type="entry name" value="NAD-dep_sirtuin_deacylases"/>
</dbReference>
<keyword evidence="2" id="KW-0520">NAD</keyword>
<evidence type="ECO:0000313" key="5">
    <source>
        <dbReference type="EMBL" id="ULT84334.1"/>
    </source>
</evidence>
<dbReference type="Proteomes" id="UP000827892">
    <property type="component" value="Chromosome X"/>
</dbReference>
<reference evidence="5 6" key="1">
    <citation type="submission" date="2022-05" db="EMBL/GenBank/DDBJ databases">
        <title>Chromosome-level reference genomes for two strains of Caenorhabditis briggsae: an improved platform for comparative genomics.</title>
        <authorList>
            <person name="Stevens L."/>
            <person name="Andersen E.C."/>
        </authorList>
    </citation>
    <scope>NUCLEOTIDE SEQUENCE [LARGE SCALE GENOMIC DNA]</scope>
    <source>
        <strain evidence="5">QX1410_ONT</strain>
        <tissue evidence="5">Whole-organism</tissue>
    </source>
</reference>
<dbReference type="PROSITE" id="PS50305">
    <property type="entry name" value="SIRTUIN"/>
    <property type="match status" value="1"/>
</dbReference>
<dbReference type="GO" id="GO:0016740">
    <property type="term" value="F:transferase activity"/>
    <property type="evidence" value="ECO:0007669"/>
    <property type="project" value="UniProtKB-KW"/>
</dbReference>
<evidence type="ECO:0000256" key="1">
    <source>
        <dbReference type="ARBA" id="ARBA00022679"/>
    </source>
</evidence>
<keyword evidence="1" id="KW-0808">Transferase</keyword>
<name>A0AAE8ZTR5_CAEBR</name>